<dbReference type="InterPro" id="IPR000917">
    <property type="entry name" value="Sulfatase_N"/>
</dbReference>
<dbReference type="STRING" id="1940790.L21SP3_01756"/>
<proteinExistence type="predicted"/>
<dbReference type="RefSeq" id="WP_077540702.1">
    <property type="nucleotide sequence ID" value="NZ_CP019633.1"/>
</dbReference>
<keyword evidence="2" id="KW-0378">Hydrolase</keyword>
<dbReference type="GO" id="GO:0015024">
    <property type="term" value="F:glucuronate-2-sulfatase activity"/>
    <property type="evidence" value="ECO:0007669"/>
    <property type="project" value="TreeGrafter"/>
</dbReference>
<dbReference type="PANTHER" id="PTHR46615:SF1">
    <property type="entry name" value="ARYLSULFATASE K"/>
    <property type="match status" value="1"/>
</dbReference>
<dbReference type="EC" id="3.1.6.6" evidence="2"/>
<dbReference type="GO" id="GO:0004065">
    <property type="term" value="F:arylsulfatase activity"/>
    <property type="evidence" value="ECO:0007669"/>
    <property type="project" value="TreeGrafter"/>
</dbReference>
<accession>A0A1Q2HRS4</accession>
<dbReference type="InterPro" id="IPR051849">
    <property type="entry name" value="GAG-degrading_sulfatase"/>
</dbReference>
<reference evidence="3" key="1">
    <citation type="submission" date="2017-02" db="EMBL/GenBank/DDBJ databases">
        <title>Comparative genomics and description of representatives of a novel lineage of planctomycetes thriving in anoxic sediments.</title>
        <authorList>
            <person name="Spring S."/>
            <person name="Bunk B."/>
            <person name="Sproer C."/>
            <person name="Klenk H.-P."/>
        </authorList>
    </citation>
    <scope>NUCLEOTIDE SEQUENCE [LARGE SCALE GENOMIC DNA]</scope>
    <source>
        <strain evidence="3">L21-RPul-D3</strain>
    </source>
</reference>
<dbReference type="OrthoDB" id="9803751at2"/>
<dbReference type="EMBL" id="CP019633">
    <property type="protein sequence ID" value="AQQ09935.1"/>
    <property type="molecule type" value="Genomic_DNA"/>
</dbReference>
<dbReference type="PROSITE" id="PS51318">
    <property type="entry name" value="TAT"/>
    <property type="match status" value="1"/>
</dbReference>
<organism evidence="2 3">
    <name type="scientific">Sedimentisphaera cyanobacteriorum</name>
    <dbReference type="NCBI Taxonomy" id="1940790"/>
    <lineage>
        <taxon>Bacteria</taxon>
        <taxon>Pseudomonadati</taxon>
        <taxon>Planctomycetota</taxon>
        <taxon>Phycisphaerae</taxon>
        <taxon>Sedimentisphaerales</taxon>
        <taxon>Sedimentisphaeraceae</taxon>
        <taxon>Sedimentisphaera</taxon>
    </lineage>
</organism>
<dbReference type="Proteomes" id="UP000188273">
    <property type="component" value="Chromosome"/>
</dbReference>
<dbReference type="KEGG" id="pbu:L21SP3_01756"/>
<keyword evidence="3" id="KW-1185">Reference proteome</keyword>
<dbReference type="InterPro" id="IPR017850">
    <property type="entry name" value="Alkaline_phosphatase_core_sf"/>
</dbReference>
<gene>
    <name evidence="2" type="primary">betC_5</name>
    <name evidence="2" type="ORF">L21SP3_01756</name>
</gene>
<dbReference type="Pfam" id="PF00884">
    <property type="entry name" value="Sulfatase"/>
    <property type="match status" value="1"/>
</dbReference>
<dbReference type="GO" id="GO:0047753">
    <property type="term" value="F:choline-sulfatase activity"/>
    <property type="evidence" value="ECO:0007669"/>
    <property type="project" value="UniProtKB-EC"/>
</dbReference>
<dbReference type="Gene3D" id="3.40.720.10">
    <property type="entry name" value="Alkaline Phosphatase, subunit A"/>
    <property type="match status" value="1"/>
</dbReference>
<feature type="domain" description="Sulfatase N-terminal" evidence="1">
    <location>
        <begin position="36"/>
        <end position="379"/>
    </location>
</feature>
<sequence length="498" mass="56991">MQKSFTRRDFLRAAGSSAAAIALSGAATSNAKDARPNILLIVTDQESWIDEQTRDLLDMPANRWLYENGTSFSSFYCTTAQCTPARSTIQTGLYPHQTRHVANTNKTYCAHIPEGVEFLGNKMRQAGYFNGYGGKWHLLEPKKRLGVGKVMGGTDDAGQDEYFKRFMKIRDESKPWFYQAHFLNPHDIYHMNYIFEGEELPDPDKATKWLKDKIKRVPGEEKRAERILKRLGDKLNPPPGWDKKIEGIPPAKGDWAYPYGNSGKYETLSRREKLEYWKKYRALYYCLHEMVDEQIGDLLNVLKKDYPEQFRNTIIIRTADHGDMSGEHESLKYKGPVPFDAQMHIPLILAGPGIPKGREIKDIASQADLAATICELAGAEKPNKGRSDAGSLVKAIKTSAPAGREYVFIEYYFLGAVQPLRIIRSKNYKYAVHYAENKTALFDYSKDPWERNNLSGNPAYSQIENKLKNELLAWQEEMRDPVTTDKYIFEEWKNPRKG</sequence>
<evidence type="ECO:0000313" key="3">
    <source>
        <dbReference type="Proteomes" id="UP000188273"/>
    </source>
</evidence>
<evidence type="ECO:0000259" key="1">
    <source>
        <dbReference type="Pfam" id="PF00884"/>
    </source>
</evidence>
<dbReference type="AlphaFoldDB" id="A0A1Q2HRS4"/>
<dbReference type="SUPFAM" id="SSF53649">
    <property type="entry name" value="Alkaline phosphatase-like"/>
    <property type="match status" value="1"/>
</dbReference>
<dbReference type="PANTHER" id="PTHR46615">
    <property type="entry name" value="ARYLSULFATASE K"/>
    <property type="match status" value="1"/>
</dbReference>
<name>A0A1Q2HRS4_9BACT</name>
<dbReference type="InterPro" id="IPR006311">
    <property type="entry name" value="TAT_signal"/>
</dbReference>
<protein>
    <submittedName>
        <fullName evidence="2">Choline-sulfatase</fullName>
        <ecNumber evidence="2">3.1.6.6</ecNumber>
    </submittedName>
</protein>
<evidence type="ECO:0000313" key="2">
    <source>
        <dbReference type="EMBL" id="AQQ09935.1"/>
    </source>
</evidence>